<reference evidence="3 4" key="1">
    <citation type="submission" date="2016-03" db="EMBL/GenBank/DDBJ databases">
        <authorList>
            <person name="Ploux O."/>
        </authorList>
    </citation>
    <scope>NUCLEOTIDE SEQUENCE [LARGE SCALE GENOMIC DNA]</scope>
    <source>
        <strain evidence="3 4">UAMH 11012</strain>
    </source>
</reference>
<keyword evidence="1" id="KW-0175">Coiled coil</keyword>
<protein>
    <submittedName>
        <fullName evidence="3">Uncharacterized protein</fullName>
    </submittedName>
</protein>
<dbReference type="Proteomes" id="UP000184330">
    <property type="component" value="Unassembled WGS sequence"/>
</dbReference>
<organism evidence="3 4">
    <name type="scientific">Phialocephala subalpina</name>
    <dbReference type="NCBI Taxonomy" id="576137"/>
    <lineage>
        <taxon>Eukaryota</taxon>
        <taxon>Fungi</taxon>
        <taxon>Dikarya</taxon>
        <taxon>Ascomycota</taxon>
        <taxon>Pezizomycotina</taxon>
        <taxon>Leotiomycetes</taxon>
        <taxon>Helotiales</taxon>
        <taxon>Mollisiaceae</taxon>
        <taxon>Phialocephala</taxon>
        <taxon>Phialocephala fortinii species complex</taxon>
    </lineage>
</organism>
<sequence>MAIDTIEDSLAEISPASSPERPESGSRAALALEIFDKWCQERVNAIHNNPPFPMPPGVYMHPDCRWQVAHLYGVESVLNTQEWKDLSMQALFEKVSLLKEWRYREQDMDKLIQRLQQMVEEVQIAWPERQKEVEAAKRKAEELKSAEEEQLIKSLSERVRVIKGSMNRGGPWHELLQELRLLVDDVEIEWTKCHGEGAASQGRPEPREVTGEPKLDDGQEEERIHKRILKAELMQRKMKQFNLSITDLS</sequence>
<accession>A0A1L7WK36</accession>
<keyword evidence="4" id="KW-1185">Reference proteome</keyword>
<feature type="coiled-coil region" evidence="1">
    <location>
        <begin position="129"/>
        <end position="158"/>
    </location>
</feature>
<gene>
    <name evidence="3" type="ORF">PAC_03009</name>
</gene>
<dbReference type="EMBL" id="FJOG01000003">
    <property type="protein sequence ID" value="CZR53131.1"/>
    <property type="molecule type" value="Genomic_DNA"/>
</dbReference>
<evidence type="ECO:0000313" key="4">
    <source>
        <dbReference type="Proteomes" id="UP000184330"/>
    </source>
</evidence>
<evidence type="ECO:0000256" key="2">
    <source>
        <dbReference type="SAM" id="MobiDB-lite"/>
    </source>
</evidence>
<evidence type="ECO:0000256" key="1">
    <source>
        <dbReference type="SAM" id="Coils"/>
    </source>
</evidence>
<evidence type="ECO:0000313" key="3">
    <source>
        <dbReference type="EMBL" id="CZR53131.1"/>
    </source>
</evidence>
<proteinExistence type="predicted"/>
<dbReference type="OrthoDB" id="10345094at2759"/>
<feature type="region of interest" description="Disordered" evidence="2">
    <location>
        <begin position="194"/>
        <end position="222"/>
    </location>
</feature>
<dbReference type="AlphaFoldDB" id="A0A1L7WK36"/>
<name>A0A1L7WK36_9HELO</name>
<feature type="compositionally biased region" description="Basic and acidic residues" evidence="2">
    <location>
        <begin position="204"/>
        <end position="222"/>
    </location>
</feature>